<dbReference type="Pfam" id="PF02267">
    <property type="entry name" value="Rib_hydrolayse"/>
    <property type="match status" value="1"/>
</dbReference>
<evidence type="ECO:0000256" key="1">
    <source>
        <dbReference type="ARBA" id="ARBA00005406"/>
    </source>
</evidence>
<evidence type="ECO:0000256" key="3">
    <source>
        <dbReference type="ARBA" id="ARBA00022801"/>
    </source>
</evidence>
<keyword evidence="2" id="KW-0808">Transferase</keyword>
<gene>
    <name evidence="7" type="primary">LOC110977913</name>
</gene>
<evidence type="ECO:0000256" key="5">
    <source>
        <dbReference type="ARBA" id="ARBA00023157"/>
    </source>
</evidence>
<proteinExistence type="inferred from homology"/>
<dbReference type="RefSeq" id="XP_022088136.1">
    <property type="nucleotide sequence ID" value="XM_022232444.1"/>
</dbReference>
<accession>A0A8B7Y8R6</accession>
<protein>
    <submittedName>
        <fullName evidence="7">ADP-ribosyl cyclase/cyclic ADP-ribose hydrolase-like isoform X1</fullName>
    </submittedName>
</protein>
<keyword evidence="4" id="KW-0520">NAD</keyword>
<dbReference type="GeneID" id="110977913"/>
<dbReference type="OrthoDB" id="9944984at2759"/>
<dbReference type="SUPFAM" id="SSF52309">
    <property type="entry name" value="N-(deoxy)ribosyltransferase-like"/>
    <property type="match status" value="1"/>
</dbReference>
<organism evidence="6 7">
    <name type="scientific">Acanthaster planci</name>
    <name type="common">Crown-of-thorns starfish</name>
    <dbReference type="NCBI Taxonomy" id="133434"/>
    <lineage>
        <taxon>Eukaryota</taxon>
        <taxon>Metazoa</taxon>
        <taxon>Echinodermata</taxon>
        <taxon>Eleutherozoa</taxon>
        <taxon>Asterozoa</taxon>
        <taxon>Asteroidea</taxon>
        <taxon>Valvatacea</taxon>
        <taxon>Valvatida</taxon>
        <taxon>Acanthasteridae</taxon>
        <taxon>Acanthaster</taxon>
    </lineage>
</organism>
<keyword evidence="6" id="KW-1185">Reference proteome</keyword>
<dbReference type="Gene3D" id="3.40.50.720">
    <property type="entry name" value="NAD(P)-binding Rossmann-like Domain"/>
    <property type="match status" value="1"/>
</dbReference>
<keyword evidence="3" id="KW-0378">Hydrolase</keyword>
<evidence type="ECO:0000256" key="4">
    <source>
        <dbReference type="ARBA" id="ARBA00023027"/>
    </source>
</evidence>
<dbReference type="GO" id="GO:0016740">
    <property type="term" value="F:transferase activity"/>
    <property type="evidence" value="ECO:0007669"/>
    <property type="project" value="UniProtKB-KW"/>
</dbReference>
<dbReference type="GO" id="GO:0005886">
    <property type="term" value="C:plasma membrane"/>
    <property type="evidence" value="ECO:0007669"/>
    <property type="project" value="TreeGrafter"/>
</dbReference>
<dbReference type="KEGG" id="aplc:110977913"/>
<dbReference type="Proteomes" id="UP000694845">
    <property type="component" value="Unplaced"/>
</dbReference>
<dbReference type="Gene3D" id="1.20.82.10">
    <property type="entry name" value="ADP Ribosyl Cyclase, Chain A, domain 1"/>
    <property type="match status" value="1"/>
</dbReference>
<evidence type="ECO:0000256" key="2">
    <source>
        <dbReference type="ARBA" id="ARBA00022679"/>
    </source>
</evidence>
<comment type="similarity">
    <text evidence="1">Belongs to the ADP-ribosyl cyclase family.</text>
</comment>
<sequence>MTSAKRLSLADATGKGVALAVTVLLAMTVKSGGRAEFTGPGTDRDLETMFKGRCAEYLTGRVNPHVNVTQLSTKNCTLLWELFYNAFVYRDPCNVTVESFSELIKQATVEIPVDRAVYWDDWDVYAVTRSYADEARRASTLEFMLVGFIMNGLVFCGQTEDPGINYEVCPGANECGFAVGAMDGFWGAASKYFGSNGRGNVKFIINSQPTGGAFQRENSYFAEFELANMNPSEITRMDIYLVTFISEEQGDTCESQSIQTLKAMIMQKDINYRCVDQPNDVLHILCADNPQADECALPNISSRAYPSNPSYLAVILIGHALLKIYSLGSI</sequence>
<evidence type="ECO:0000313" key="6">
    <source>
        <dbReference type="Proteomes" id="UP000694845"/>
    </source>
</evidence>
<dbReference type="AlphaFoldDB" id="A0A8B7Y8R6"/>
<keyword evidence="5" id="KW-1015">Disulfide bond</keyword>
<dbReference type="PANTHER" id="PTHR10912:SF7">
    <property type="entry name" value="ADP-RIBOSYL CYCLASE_CYCLIC ADP-RIBOSE HYDROLASE"/>
    <property type="match status" value="1"/>
</dbReference>
<name>A0A8B7Y8R6_ACAPL</name>
<evidence type="ECO:0000313" key="7">
    <source>
        <dbReference type="RefSeq" id="XP_022088136.1"/>
    </source>
</evidence>
<reference evidence="7" key="1">
    <citation type="submission" date="2025-08" db="UniProtKB">
        <authorList>
            <consortium name="RefSeq"/>
        </authorList>
    </citation>
    <scope>IDENTIFICATION</scope>
</reference>
<dbReference type="GO" id="GO:0061809">
    <property type="term" value="F:NAD+ nucleosidase activity, cyclic ADP-ribose generating"/>
    <property type="evidence" value="ECO:0007669"/>
    <property type="project" value="InterPro"/>
</dbReference>
<dbReference type="GO" id="GO:0016849">
    <property type="term" value="F:phosphorus-oxygen lyase activity"/>
    <property type="evidence" value="ECO:0007669"/>
    <property type="project" value="TreeGrafter"/>
</dbReference>
<dbReference type="InterPro" id="IPR003193">
    <property type="entry name" value="ADP-ribosyl_cyclase"/>
</dbReference>
<dbReference type="PANTHER" id="PTHR10912">
    <property type="entry name" value="ADP-RIBOSYL CYCLASE"/>
    <property type="match status" value="1"/>
</dbReference>